<keyword evidence="4" id="KW-0573">Peptidoglycan synthesis</keyword>
<dbReference type="GO" id="GO:0016755">
    <property type="term" value="F:aminoacyltransferase activity"/>
    <property type="evidence" value="ECO:0007669"/>
    <property type="project" value="InterPro"/>
</dbReference>
<dbReference type="Pfam" id="PF13480">
    <property type="entry name" value="Acetyltransf_6"/>
    <property type="match status" value="1"/>
</dbReference>
<dbReference type="PANTHER" id="PTHR36174:SF1">
    <property type="entry name" value="LIPID II:GLYCINE GLYCYLTRANSFERASE"/>
    <property type="match status" value="1"/>
</dbReference>
<dbReference type="Gene3D" id="3.40.630.30">
    <property type="match status" value="1"/>
</dbReference>
<dbReference type="EMBL" id="DVAB01000033">
    <property type="protein sequence ID" value="HIK00703.1"/>
    <property type="molecule type" value="Genomic_DNA"/>
</dbReference>
<keyword evidence="3" id="KW-0133">Cell shape</keyword>
<accession>A0A832V252</accession>
<evidence type="ECO:0000259" key="7">
    <source>
        <dbReference type="Pfam" id="PF13480"/>
    </source>
</evidence>
<evidence type="ECO:0000256" key="3">
    <source>
        <dbReference type="ARBA" id="ARBA00022960"/>
    </source>
</evidence>
<keyword evidence="5" id="KW-0012">Acyltransferase</keyword>
<dbReference type="InterPro" id="IPR038740">
    <property type="entry name" value="BioF2-like_GNAT_dom"/>
</dbReference>
<evidence type="ECO:0000256" key="6">
    <source>
        <dbReference type="ARBA" id="ARBA00023316"/>
    </source>
</evidence>
<dbReference type="GO" id="GO:0044038">
    <property type="term" value="P:cell wall macromolecule biosynthetic process"/>
    <property type="evidence" value="ECO:0007669"/>
    <property type="project" value="InterPro"/>
</dbReference>
<keyword evidence="9" id="KW-1185">Reference proteome</keyword>
<dbReference type="AlphaFoldDB" id="A0A832V252"/>
<organism evidence="8 9">
    <name type="scientific">Candidatus Naiadarchaeum limnaeum</name>
    <dbReference type="NCBI Taxonomy" id="2756139"/>
    <lineage>
        <taxon>Archaea</taxon>
        <taxon>Candidatus Undinarchaeota</taxon>
        <taxon>Candidatus Undinarchaeia</taxon>
        <taxon>Candidatus Naiadarchaeales</taxon>
        <taxon>Candidatus Naiadarchaeaceae</taxon>
        <taxon>Candidatus Naiadarchaeum</taxon>
    </lineage>
</organism>
<dbReference type="GO" id="GO:0008360">
    <property type="term" value="P:regulation of cell shape"/>
    <property type="evidence" value="ECO:0007669"/>
    <property type="project" value="UniProtKB-KW"/>
</dbReference>
<feature type="domain" description="BioF2-like acetyltransferase" evidence="7">
    <location>
        <begin position="136"/>
        <end position="268"/>
    </location>
</feature>
<sequence length="320" mass="36583">MGEVKNEYTSFVDNFSSATPFHTYEWLSALENLGNKCEVAMFYENSDLVGVCPLFVKKVSLMKIYFSPIFGTETAYLGVLGSNLSGMLKELKKNMKNFFVIQPPALKIAGKDFEIENKDTIIANLDAKNSEEHLKRVRKGHRYDTRKAEKEGVSIKEDYSEKAIKQYYSLLKQTYEKSHYAPLPEKFYLDAIRNLRESGKLKLLLASYRGEVIGGAAFPYSNGVLYYWTGGSRKEKEFASLYPNNLIQWEIIKWGYEKGIGKYDMLGASIEGIKQFKLGWGGQLQGYQRIYSSKRLRLMASLYSKLGAGVKEKIRKSVRK</sequence>
<keyword evidence="6" id="KW-0961">Cell wall biogenesis/degradation</keyword>
<dbReference type="PROSITE" id="PS51191">
    <property type="entry name" value="FEMABX"/>
    <property type="match status" value="1"/>
</dbReference>
<dbReference type="Proteomes" id="UP000646946">
    <property type="component" value="Unassembled WGS sequence"/>
</dbReference>
<dbReference type="InterPro" id="IPR003447">
    <property type="entry name" value="FEMABX"/>
</dbReference>
<dbReference type="SUPFAM" id="SSF55729">
    <property type="entry name" value="Acyl-CoA N-acyltransferases (Nat)"/>
    <property type="match status" value="2"/>
</dbReference>
<evidence type="ECO:0000256" key="1">
    <source>
        <dbReference type="ARBA" id="ARBA00009943"/>
    </source>
</evidence>
<evidence type="ECO:0000313" key="8">
    <source>
        <dbReference type="EMBL" id="HIK00703.1"/>
    </source>
</evidence>
<protein>
    <submittedName>
        <fullName evidence="8">GNAT family N-acetyltransferase</fullName>
    </submittedName>
</protein>
<evidence type="ECO:0000313" key="9">
    <source>
        <dbReference type="Proteomes" id="UP000646946"/>
    </source>
</evidence>
<evidence type="ECO:0000256" key="2">
    <source>
        <dbReference type="ARBA" id="ARBA00022679"/>
    </source>
</evidence>
<dbReference type="GO" id="GO:0071555">
    <property type="term" value="P:cell wall organization"/>
    <property type="evidence" value="ECO:0007669"/>
    <property type="project" value="UniProtKB-KW"/>
</dbReference>
<keyword evidence="2" id="KW-0808">Transferase</keyword>
<evidence type="ECO:0000256" key="4">
    <source>
        <dbReference type="ARBA" id="ARBA00022984"/>
    </source>
</evidence>
<dbReference type="InterPro" id="IPR050644">
    <property type="entry name" value="PG_Glycine_Bridge_Synth"/>
</dbReference>
<dbReference type="InterPro" id="IPR016181">
    <property type="entry name" value="Acyl_CoA_acyltransferase"/>
</dbReference>
<proteinExistence type="inferred from homology"/>
<gene>
    <name evidence="8" type="ORF">H1016_04135</name>
</gene>
<evidence type="ECO:0000256" key="5">
    <source>
        <dbReference type="ARBA" id="ARBA00023315"/>
    </source>
</evidence>
<comment type="caution">
    <text evidence="8">The sequence shown here is derived from an EMBL/GenBank/DDBJ whole genome shotgun (WGS) entry which is preliminary data.</text>
</comment>
<reference evidence="8 9" key="1">
    <citation type="journal article" name="Nat. Commun.">
        <title>Undinarchaeota illuminate DPANN phylogeny and the impact of gene transfer on archaeal evolution.</title>
        <authorList>
            <person name="Dombrowski N."/>
            <person name="Williams T.A."/>
            <person name="Sun J."/>
            <person name="Woodcroft B.J."/>
            <person name="Lee J.H."/>
            <person name="Minh B.Q."/>
            <person name="Rinke C."/>
            <person name="Spang A."/>
        </authorList>
    </citation>
    <scope>NUCLEOTIDE SEQUENCE [LARGE SCALE GENOMIC DNA]</scope>
    <source>
        <strain evidence="8">MAG_bin1129</strain>
    </source>
</reference>
<dbReference type="PANTHER" id="PTHR36174">
    <property type="entry name" value="LIPID II:GLYCINE GLYCYLTRANSFERASE"/>
    <property type="match status" value="1"/>
</dbReference>
<comment type="similarity">
    <text evidence="1">Belongs to the FemABX family.</text>
</comment>
<name>A0A832V252_9ARCH</name>